<evidence type="ECO:0000256" key="2">
    <source>
        <dbReference type="ARBA" id="ARBA00023125"/>
    </source>
</evidence>
<evidence type="ECO:0000256" key="3">
    <source>
        <dbReference type="ARBA" id="ARBA00023163"/>
    </source>
</evidence>
<name>A0ABY6HTZ2_9ARCH</name>
<protein>
    <recommendedName>
        <fullName evidence="4">HTH hxlR-type domain-containing protein</fullName>
    </recommendedName>
</protein>
<evidence type="ECO:0000313" key="6">
    <source>
        <dbReference type="Proteomes" id="UP001208689"/>
    </source>
</evidence>
<dbReference type="SUPFAM" id="SSF46785">
    <property type="entry name" value="Winged helix' DNA-binding domain"/>
    <property type="match status" value="1"/>
</dbReference>
<dbReference type="PANTHER" id="PTHR33204">
    <property type="entry name" value="TRANSCRIPTIONAL REGULATOR, MARR FAMILY"/>
    <property type="match status" value="1"/>
</dbReference>
<organism evidence="5 6">
    <name type="scientific">Candidatus Lokiarchaeum ossiferum</name>
    <dbReference type="NCBI Taxonomy" id="2951803"/>
    <lineage>
        <taxon>Archaea</taxon>
        <taxon>Promethearchaeati</taxon>
        <taxon>Promethearchaeota</taxon>
        <taxon>Promethearchaeia</taxon>
        <taxon>Promethearchaeales</taxon>
        <taxon>Promethearchaeaceae</taxon>
        <taxon>Candidatus Lokiarchaeum</taxon>
    </lineage>
</organism>
<keyword evidence="3" id="KW-0804">Transcription</keyword>
<keyword evidence="6" id="KW-1185">Reference proteome</keyword>
<dbReference type="InterPro" id="IPR036388">
    <property type="entry name" value="WH-like_DNA-bd_sf"/>
</dbReference>
<proteinExistence type="predicted"/>
<dbReference type="Pfam" id="PF01638">
    <property type="entry name" value="HxlR"/>
    <property type="match status" value="1"/>
</dbReference>
<dbReference type="Proteomes" id="UP001208689">
    <property type="component" value="Chromosome"/>
</dbReference>
<sequence length="157" mass="18515">MTYPMEKRIEEMQEMINLIPKMQNAVKNGLSNHFLGLHNHDSNHVEAELQSLRKAIEILDSKYVLDIIFILSREEEKLYFNEIKQMLSYVNVGTLSKRLKSLEKDKIINRTVFPNQRPIRVSYNLTKLGHGIFRLLLPLLVYVTYFDEFQNQSLEDS</sequence>
<keyword evidence="1" id="KW-0805">Transcription regulation</keyword>
<feature type="domain" description="HTH hxlR-type" evidence="4">
    <location>
        <begin position="50"/>
        <end position="151"/>
    </location>
</feature>
<reference evidence="5" key="1">
    <citation type="submission" date="2022-09" db="EMBL/GenBank/DDBJ databases">
        <title>Actin cytoskeleton and complex cell architecture in an #Asgard archaeon.</title>
        <authorList>
            <person name="Ponce Toledo R.I."/>
            <person name="Schleper C."/>
            <person name="Rodrigues Oliveira T."/>
            <person name="Wollweber F."/>
            <person name="Xu J."/>
            <person name="Rittmann S."/>
            <person name="Klingl A."/>
            <person name="Pilhofer M."/>
        </authorList>
    </citation>
    <scope>NUCLEOTIDE SEQUENCE</scope>
    <source>
        <strain evidence="5">B-35</strain>
    </source>
</reference>
<accession>A0ABY6HTZ2</accession>
<evidence type="ECO:0000256" key="1">
    <source>
        <dbReference type="ARBA" id="ARBA00023015"/>
    </source>
</evidence>
<dbReference type="PROSITE" id="PS51118">
    <property type="entry name" value="HTH_HXLR"/>
    <property type="match status" value="1"/>
</dbReference>
<dbReference type="Gene3D" id="1.10.10.10">
    <property type="entry name" value="Winged helix-like DNA-binding domain superfamily/Winged helix DNA-binding domain"/>
    <property type="match status" value="1"/>
</dbReference>
<dbReference type="InterPro" id="IPR002577">
    <property type="entry name" value="HTH_HxlR"/>
</dbReference>
<evidence type="ECO:0000259" key="4">
    <source>
        <dbReference type="PROSITE" id="PS51118"/>
    </source>
</evidence>
<dbReference type="InterPro" id="IPR036390">
    <property type="entry name" value="WH_DNA-bd_sf"/>
</dbReference>
<evidence type="ECO:0000313" key="5">
    <source>
        <dbReference type="EMBL" id="UYP46995.1"/>
    </source>
</evidence>
<dbReference type="EMBL" id="CP104013">
    <property type="protein sequence ID" value="UYP46995.1"/>
    <property type="molecule type" value="Genomic_DNA"/>
</dbReference>
<keyword evidence="2" id="KW-0238">DNA-binding</keyword>
<gene>
    <name evidence="5" type="ORF">NEF87_003280</name>
</gene>